<dbReference type="AlphaFoldDB" id="A0A645IUD5"/>
<reference evidence="2" key="1">
    <citation type="submission" date="2019-08" db="EMBL/GenBank/DDBJ databases">
        <authorList>
            <person name="Kucharzyk K."/>
            <person name="Murdoch R.W."/>
            <person name="Higgins S."/>
            <person name="Loffler F."/>
        </authorList>
    </citation>
    <scope>NUCLEOTIDE SEQUENCE</scope>
</reference>
<dbReference type="PANTHER" id="PTHR39181">
    <property type="entry name" value="TYROSINE-PROTEIN PHOSPHATASE YWQE"/>
    <property type="match status" value="1"/>
</dbReference>
<name>A0A645IUD5_9ZZZZ</name>
<dbReference type="InterPro" id="IPR016667">
    <property type="entry name" value="Caps_polysacc_synth_CpsB/CapC"/>
</dbReference>
<sequence length="118" mass="13432">MLKDILNEGALLQVNASTIVNKEGKASYKFANYLLKNELVSFVASDIHNLEDRNFHLDEAFKIVKKTYGDTYANKIFKDNALQVIANEHVEFPKINSNGGKILSNIFRISKIKLKQMK</sequence>
<comment type="caution">
    <text evidence="2">The sequence shown here is derived from an EMBL/GenBank/DDBJ whole genome shotgun (WGS) entry which is preliminary data.</text>
</comment>
<evidence type="ECO:0000256" key="1">
    <source>
        <dbReference type="ARBA" id="ARBA00022801"/>
    </source>
</evidence>
<evidence type="ECO:0000313" key="2">
    <source>
        <dbReference type="EMBL" id="MPN54500.1"/>
    </source>
</evidence>
<protein>
    <recommendedName>
        <fullName evidence="3">Protein-tyrosine-phosphatase</fullName>
    </recommendedName>
</protein>
<gene>
    <name evidence="2" type="ORF">SDC9_202170</name>
</gene>
<dbReference type="GO" id="GO:0030145">
    <property type="term" value="F:manganese ion binding"/>
    <property type="evidence" value="ECO:0007669"/>
    <property type="project" value="InterPro"/>
</dbReference>
<proteinExistence type="predicted"/>
<organism evidence="2">
    <name type="scientific">bioreactor metagenome</name>
    <dbReference type="NCBI Taxonomy" id="1076179"/>
    <lineage>
        <taxon>unclassified sequences</taxon>
        <taxon>metagenomes</taxon>
        <taxon>ecological metagenomes</taxon>
    </lineage>
</organism>
<keyword evidence="1" id="KW-0378">Hydrolase</keyword>
<dbReference type="GO" id="GO:0004725">
    <property type="term" value="F:protein tyrosine phosphatase activity"/>
    <property type="evidence" value="ECO:0007669"/>
    <property type="project" value="InterPro"/>
</dbReference>
<dbReference type="Gene3D" id="3.20.20.140">
    <property type="entry name" value="Metal-dependent hydrolases"/>
    <property type="match status" value="1"/>
</dbReference>
<dbReference type="PANTHER" id="PTHR39181:SF1">
    <property type="entry name" value="TYROSINE-PROTEIN PHOSPHATASE YWQE"/>
    <property type="match status" value="1"/>
</dbReference>
<dbReference type="EMBL" id="VSSQ01122784">
    <property type="protein sequence ID" value="MPN54500.1"/>
    <property type="molecule type" value="Genomic_DNA"/>
</dbReference>
<accession>A0A645IUD5</accession>
<evidence type="ECO:0008006" key="3">
    <source>
        <dbReference type="Google" id="ProtNLM"/>
    </source>
</evidence>
<dbReference type="Pfam" id="PF19567">
    <property type="entry name" value="CpsB_CapC"/>
    <property type="match status" value="1"/>
</dbReference>